<gene>
    <name evidence="2" type="ORF">MGAL_10B077403</name>
</gene>
<comment type="caution">
    <text evidence="2">The sequence shown here is derived from an EMBL/GenBank/DDBJ whole genome shotgun (WGS) entry which is preliminary data.</text>
</comment>
<dbReference type="EMBL" id="UYJE01006392">
    <property type="protein sequence ID" value="VDI45623.1"/>
    <property type="molecule type" value="Genomic_DNA"/>
</dbReference>
<evidence type="ECO:0000313" key="2">
    <source>
        <dbReference type="EMBL" id="VDI45623.1"/>
    </source>
</evidence>
<proteinExistence type="predicted"/>
<evidence type="ECO:0000256" key="1">
    <source>
        <dbReference type="SAM" id="MobiDB-lite"/>
    </source>
</evidence>
<keyword evidence="3" id="KW-1185">Reference proteome</keyword>
<dbReference type="OrthoDB" id="6210608at2759"/>
<evidence type="ECO:0000313" key="3">
    <source>
        <dbReference type="Proteomes" id="UP000596742"/>
    </source>
</evidence>
<feature type="non-terminal residue" evidence="2">
    <location>
        <position position="1"/>
    </location>
</feature>
<feature type="compositionally biased region" description="Polar residues" evidence="1">
    <location>
        <begin position="58"/>
        <end position="68"/>
    </location>
</feature>
<name>A0A8B6FBG8_MYTGA</name>
<protein>
    <submittedName>
        <fullName evidence="2">Uncharacterized protein</fullName>
    </submittedName>
</protein>
<feature type="non-terminal residue" evidence="2">
    <location>
        <position position="201"/>
    </location>
</feature>
<accession>A0A8B6FBG8</accession>
<dbReference type="AlphaFoldDB" id="A0A8B6FBG8"/>
<dbReference type="Proteomes" id="UP000596742">
    <property type="component" value="Unassembled WGS sequence"/>
</dbReference>
<organism evidence="2 3">
    <name type="scientific">Mytilus galloprovincialis</name>
    <name type="common">Mediterranean mussel</name>
    <dbReference type="NCBI Taxonomy" id="29158"/>
    <lineage>
        <taxon>Eukaryota</taxon>
        <taxon>Metazoa</taxon>
        <taxon>Spiralia</taxon>
        <taxon>Lophotrochozoa</taxon>
        <taxon>Mollusca</taxon>
        <taxon>Bivalvia</taxon>
        <taxon>Autobranchia</taxon>
        <taxon>Pteriomorphia</taxon>
        <taxon>Mytilida</taxon>
        <taxon>Mytiloidea</taxon>
        <taxon>Mytilidae</taxon>
        <taxon>Mytilinae</taxon>
        <taxon>Mytilus</taxon>
    </lineage>
</organism>
<sequence>AIKELGGSSYEQECNTLMNATLDSSNTTINQSIKDILSLISDLQSEYCQETESKDSPTEGNNEDSISPTEKDNFVRLSALLIQIAPIAVRFCLTRLFPKRLSEMLKRLQGVNVDINLECSRGHSGIVDEDDVINCPLPVMLFLLKHYWEFQILDELPDPSETSTDADLTRINHYTQFISDYETSGSLTTTNFNNIWDTVAE</sequence>
<feature type="region of interest" description="Disordered" evidence="1">
    <location>
        <begin position="48"/>
        <end position="69"/>
    </location>
</feature>
<reference evidence="2" key="1">
    <citation type="submission" date="2018-11" db="EMBL/GenBank/DDBJ databases">
        <authorList>
            <person name="Alioto T."/>
            <person name="Alioto T."/>
        </authorList>
    </citation>
    <scope>NUCLEOTIDE SEQUENCE</scope>
</reference>